<proteinExistence type="predicted"/>
<feature type="non-terminal residue" evidence="2">
    <location>
        <position position="77"/>
    </location>
</feature>
<dbReference type="Proteomes" id="UP000216133">
    <property type="component" value="Unassembled WGS sequence"/>
</dbReference>
<comment type="caution">
    <text evidence="2">The sequence shown here is derived from an EMBL/GenBank/DDBJ whole genome shotgun (WGS) entry which is preliminary data.</text>
</comment>
<gene>
    <name evidence="2" type="ORF">CHH61_23105</name>
</gene>
<reference evidence="2 3" key="1">
    <citation type="submission" date="2017-07" db="EMBL/GenBank/DDBJ databases">
        <title>Isolation and whole genome analysis of endospore-forming bacteria from heroin.</title>
        <authorList>
            <person name="Kalinowski J."/>
            <person name="Ahrens B."/>
            <person name="Al-Dilaimi A."/>
            <person name="Winkler A."/>
            <person name="Wibberg D."/>
            <person name="Schleenbecker U."/>
            <person name="Ruckert C."/>
            <person name="Wolfel R."/>
            <person name="Grass G."/>
        </authorList>
    </citation>
    <scope>NUCLEOTIDE SEQUENCE [LARGE SCALE GENOMIC DNA]</scope>
    <source>
        <strain evidence="2 3">7523-2</strain>
    </source>
</reference>
<protein>
    <submittedName>
        <fullName evidence="2">ISL3 family transposase</fullName>
    </submittedName>
</protein>
<dbReference type="InterPro" id="IPR029261">
    <property type="entry name" value="Transposase_Znf"/>
</dbReference>
<evidence type="ECO:0000259" key="1">
    <source>
        <dbReference type="Pfam" id="PF14690"/>
    </source>
</evidence>
<organism evidence="2 3">
    <name type="scientific">Shouchella clausii</name>
    <name type="common">Alkalihalobacillus clausii</name>
    <dbReference type="NCBI Taxonomy" id="79880"/>
    <lineage>
        <taxon>Bacteria</taxon>
        <taxon>Bacillati</taxon>
        <taxon>Bacillota</taxon>
        <taxon>Bacilli</taxon>
        <taxon>Bacillales</taxon>
        <taxon>Bacillaceae</taxon>
        <taxon>Shouchella</taxon>
    </lineage>
</organism>
<dbReference type="AlphaFoldDB" id="A0A268RKQ6"/>
<evidence type="ECO:0000313" key="2">
    <source>
        <dbReference type="EMBL" id="PAF20141.1"/>
    </source>
</evidence>
<sequence>MNFNMNIPGLKDVEIEKIEEVGERTALHVSLPKQPHKCPSCGEMTTKVHDYRIQKIKHLKWFERLTILFYKRRRYAC</sequence>
<dbReference type="Pfam" id="PF14690">
    <property type="entry name" value="Zn_ribbon_ISL3"/>
    <property type="match status" value="1"/>
</dbReference>
<accession>A0A268RKQ6</accession>
<evidence type="ECO:0000313" key="3">
    <source>
        <dbReference type="Proteomes" id="UP000216133"/>
    </source>
</evidence>
<dbReference type="RefSeq" id="WP_143117993.1">
    <property type="nucleotide sequence ID" value="NZ_NPBS01000274.1"/>
</dbReference>
<feature type="domain" description="Transposase IS204/IS1001/IS1096/IS1165 zinc-finger" evidence="1">
    <location>
        <begin position="34"/>
        <end position="77"/>
    </location>
</feature>
<dbReference type="EMBL" id="NPBS01000274">
    <property type="protein sequence ID" value="PAF20141.1"/>
    <property type="molecule type" value="Genomic_DNA"/>
</dbReference>
<name>A0A268RKQ6_SHOCL</name>